<dbReference type="EMBL" id="JACADJ010000012">
    <property type="protein sequence ID" value="NWH04449.1"/>
    <property type="molecule type" value="Genomic_DNA"/>
</dbReference>
<dbReference type="InterPro" id="IPR003759">
    <property type="entry name" value="Cbl-bd_cap"/>
</dbReference>
<sequence>MIDQDFYDNYFRALLNGDRLTCGKIVQTLLDQGIEIKVLYRQLFEKTLYEVGHLWENNKISVAREHLVTAITESLLNMVYPHLFKKNRVSKKAVISCAANEYHQIGGKMVADILELNGWDTYFLGANTPTDQMLAFIGDIKPDMLGLSLSIYFNFPALKQEIEAVNASFPQLDIIVGGQAFRWGKMPFLDDFKNLHYIASLDLLEKEFGINDNKVDSE</sequence>
<evidence type="ECO:0000256" key="2">
    <source>
        <dbReference type="ARBA" id="ARBA00023285"/>
    </source>
</evidence>
<keyword evidence="1" id="KW-0479">Metal-binding</keyword>
<keyword evidence="5" id="KW-1185">Reference proteome</keyword>
<dbReference type="GO" id="GO:0031419">
    <property type="term" value="F:cobalamin binding"/>
    <property type="evidence" value="ECO:0007669"/>
    <property type="project" value="InterPro"/>
</dbReference>
<dbReference type="Gene3D" id="3.40.50.280">
    <property type="entry name" value="Cobalamin-binding domain"/>
    <property type="match status" value="1"/>
</dbReference>
<dbReference type="Pfam" id="PF02607">
    <property type="entry name" value="B12-binding_2"/>
    <property type="match status" value="1"/>
</dbReference>
<proteinExistence type="predicted"/>
<protein>
    <submittedName>
        <fullName evidence="4">Cobalamin B12-binding domain-containing protein</fullName>
    </submittedName>
</protein>
<evidence type="ECO:0000256" key="1">
    <source>
        <dbReference type="ARBA" id="ARBA00022723"/>
    </source>
</evidence>
<organism evidence="4 5">
    <name type="scientific">Desulfobacter latus</name>
    <dbReference type="NCBI Taxonomy" id="2292"/>
    <lineage>
        <taxon>Bacteria</taxon>
        <taxon>Pseudomonadati</taxon>
        <taxon>Thermodesulfobacteriota</taxon>
        <taxon>Desulfobacteria</taxon>
        <taxon>Desulfobacterales</taxon>
        <taxon>Desulfobacteraceae</taxon>
        <taxon>Desulfobacter</taxon>
    </lineage>
</organism>
<dbReference type="Gene3D" id="1.10.1240.10">
    <property type="entry name" value="Methionine synthase domain"/>
    <property type="match status" value="1"/>
</dbReference>
<dbReference type="InterPro" id="IPR050554">
    <property type="entry name" value="Met_Synthase/Corrinoid"/>
</dbReference>
<dbReference type="GO" id="GO:0050667">
    <property type="term" value="P:homocysteine metabolic process"/>
    <property type="evidence" value="ECO:0007669"/>
    <property type="project" value="TreeGrafter"/>
</dbReference>
<dbReference type="GO" id="GO:0046872">
    <property type="term" value="F:metal ion binding"/>
    <property type="evidence" value="ECO:0007669"/>
    <property type="project" value="UniProtKB-KW"/>
</dbReference>
<comment type="caution">
    <text evidence="4">The sequence shown here is derived from an EMBL/GenBank/DDBJ whole genome shotgun (WGS) entry which is preliminary data.</text>
</comment>
<feature type="domain" description="B12-binding" evidence="3">
    <location>
        <begin position="90"/>
        <end position="218"/>
    </location>
</feature>
<dbReference type="RefSeq" id="WP_178365905.1">
    <property type="nucleotide sequence ID" value="NZ_JACADJ010000012.1"/>
</dbReference>
<name>A0A850STH4_9BACT</name>
<reference evidence="4 5" key="1">
    <citation type="submission" date="2020-06" db="EMBL/GenBank/DDBJ databases">
        <title>High-quality draft genome of sulfate reducer Desulfobacter latus type strain AcrS2 isolated from marine sediment.</title>
        <authorList>
            <person name="Hoppe M."/>
            <person name="Larsen C.K."/>
            <person name="Marshall I.P.G."/>
            <person name="Schramm A."/>
            <person name="Marietou A.G."/>
        </authorList>
    </citation>
    <scope>NUCLEOTIDE SEQUENCE [LARGE SCALE GENOMIC DNA]</scope>
    <source>
        <strain evidence="4 5">AcRS2</strain>
    </source>
</reference>
<dbReference type="InterPro" id="IPR036594">
    <property type="entry name" value="Meth_synthase_dom"/>
</dbReference>
<accession>A0A850STH4</accession>
<dbReference type="AlphaFoldDB" id="A0A850STH4"/>
<dbReference type="PROSITE" id="PS51332">
    <property type="entry name" value="B12_BINDING"/>
    <property type="match status" value="1"/>
</dbReference>
<dbReference type="GO" id="GO:0008705">
    <property type="term" value="F:methionine synthase activity"/>
    <property type="evidence" value="ECO:0007669"/>
    <property type="project" value="TreeGrafter"/>
</dbReference>
<dbReference type="InterPro" id="IPR036724">
    <property type="entry name" value="Cobalamin-bd_sf"/>
</dbReference>
<dbReference type="Pfam" id="PF02310">
    <property type="entry name" value="B12-binding"/>
    <property type="match status" value="1"/>
</dbReference>
<dbReference type="SUPFAM" id="SSF52242">
    <property type="entry name" value="Cobalamin (vitamin B12)-binding domain"/>
    <property type="match status" value="1"/>
</dbReference>
<evidence type="ECO:0000313" key="4">
    <source>
        <dbReference type="EMBL" id="NWH04449.1"/>
    </source>
</evidence>
<dbReference type="GO" id="GO:0046653">
    <property type="term" value="P:tetrahydrofolate metabolic process"/>
    <property type="evidence" value="ECO:0007669"/>
    <property type="project" value="TreeGrafter"/>
</dbReference>
<dbReference type="InterPro" id="IPR006158">
    <property type="entry name" value="Cobalamin-bd"/>
</dbReference>
<gene>
    <name evidence="4" type="ORF">HXW94_05495</name>
</gene>
<dbReference type="Proteomes" id="UP000553343">
    <property type="component" value="Unassembled WGS sequence"/>
</dbReference>
<dbReference type="GO" id="GO:0005829">
    <property type="term" value="C:cytosol"/>
    <property type="evidence" value="ECO:0007669"/>
    <property type="project" value="TreeGrafter"/>
</dbReference>
<evidence type="ECO:0000313" key="5">
    <source>
        <dbReference type="Proteomes" id="UP000553343"/>
    </source>
</evidence>
<keyword evidence="2" id="KW-0170">Cobalt</keyword>
<dbReference type="PANTHER" id="PTHR45833:SF1">
    <property type="entry name" value="METHIONINE SYNTHASE"/>
    <property type="match status" value="1"/>
</dbReference>
<dbReference type="PANTHER" id="PTHR45833">
    <property type="entry name" value="METHIONINE SYNTHASE"/>
    <property type="match status" value="1"/>
</dbReference>
<evidence type="ECO:0000259" key="3">
    <source>
        <dbReference type="PROSITE" id="PS51332"/>
    </source>
</evidence>